<keyword evidence="6" id="KW-1185">Reference proteome</keyword>
<feature type="active site" description="Proton donor" evidence="3">
    <location>
        <position position="194"/>
    </location>
</feature>
<feature type="binding site" evidence="4">
    <location>
        <position position="266"/>
    </location>
    <ligand>
        <name>substrate</name>
    </ligand>
</feature>
<reference evidence="5 6" key="1">
    <citation type="journal article" date="2009" name="Int. J. Syst. Evol. Microbiol.">
        <title>Paenibacillus contaminans sp. nov., isolated from a contaminated laboratory plate.</title>
        <authorList>
            <person name="Chou J.H."/>
            <person name="Lee J.H."/>
            <person name="Lin M.C."/>
            <person name="Chang P.S."/>
            <person name="Arun A.B."/>
            <person name="Young C.C."/>
            <person name="Chen W.M."/>
        </authorList>
    </citation>
    <scope>NUCLEOTIDE SEQUENCE [LARGE SCALE GENOMIC DNA]</scope>
    <source>
        <strain evidence="5 6">CKOBP-6</strain>
    </source>
</reference>
<dbReference type="Pfam" id="PF07470">
    <property type="entry name" value="Glyco_hydro_88"/>
    <property type="match status" value="1"/>
</dbReference>
<evidence type="ECO:0000256" key="2">
    <source>
        <dbReference type="ARBA" id="ARBA00038358"/>
    </source>
</evidence>
<dbReference type="EMBL" id="QMFB01000005">
    <property type="protein sequence ID" value="RAV21153.1"/>
    <property type="molecule type" value="Genomic_DNA"/>
</dbReference>
<gene>
    <name evidence="5" type="ORF">DQG23_10830</name>
</gene>
<feature type="binding site" evidence="4">
    <location>
        <position position="194"/>
    </location>
    <ligand>
        <name>substrate</name>
    </ligand>
</feature>
<dbReference type="InterPro" id="IPR012341">
    <property type="entry name" value="6hp_glycosidase-like_sf"/>
</dbReference>
<keyword evidence="1" id="KW-0378">Hydrolase</keyword>
<evidence type="ECO:0000313" key="5">
    <source>
        <dbReference type="EMBL" id="RAV21153.1"/>
    </source>
</evidence>
<comment type="similarity">
    <text evidence="2">Belongs to the glycosyl hydrolase 88 family.</text>
</comment>
<evidence type="ECO:0000256" key="3">
    <source>
        <dbReference type="PIRSR" id="PIRSR610905-1"/>
    </source>
</evidence>
<dbReference type="PANTHER" id="PTHR36845:SF1">
    <property type="entry name" value="HYDROLASE, PUTATIVE (AFU_ORTHOLOGUE AFUA_7G05090)-RELATED"/>
    <property type="match status" value="1"/>
</dbReference>
<feature type="binding site" evidence="4">
    <location>
        <position position="252"/>
    </location>
    <ligand>
        <name>substrate</name>
    </ligand>
</feature>
<comment type="caution">
    <text evidence="5">The sequence shown here is derived from an EMBL/GenBank/DDBJ whole genome shotgun (WGS) entry which is preliminary data.</text>
</comment>
<feature type="binding site" evidence="4">
    <location>
        <position position="117"/>
    </location>
    <ligand>
        <name>substrate</name>
    </ligand>
</feature>
<dbReference type="GO" id="GO:0052757">
    <property type="term" value="F:chondroitin hydrolase activity"/>
    <property type="evidence" value="ECO:0007669"/>
    <property type="project" value="TreeGrafter"/>
</dbReference>
<sequence length="406" mass="46434">MTSHGGHAMNYVQNHAHIREQLEKALSVCVEKTTRNIEKIGTDLREFPEAADGHYFRNREQAIPLQHIMSWIPSFFTGMAYWSHRVSGNAAYLKWMNELYPLYERKVFDHGGDTMHDLGFLYSPYSVALYRLTGDVNQQKLALKAADELAKRFDLNGDYIRAWGRMDDQIPPDVTGEDANDCFYLESKGVAIIDCMMNLPLLFWASEETGNPFYRNIAVRHAQTTRKLFIRTDKSVYQAFRFDPETGEPVRGCNFGGFGDETYWARGTAWAIYGFAIAFSYTRIQEFLDTATELAHTFIAQLDDSIIPVWDFRLPLGQEKLKDSSAAAVAVCGFQEIMKHSPSDPLLRDWSNNILLKLSEPSYLDSNADVPGVLKESNGRRSYTSYGDYYYMEALVRSVHGLDTFW</sequence>
<dbReference type="GO" id="GO:0000272">
    <property type="term" value="P:polysaccharide catabolic process"/>
    <property type="evidence" value="ECO:0007669"/>
    <property type="project" value="TreeGrafter"/>
</dbReference>
<evidence type="ECO:0000256" key="1">
    <source>
        <dbReference type="ARBA" id="ARBA00022801"/>
    </source>
</evidence>
<evidence type="ECO:0000313" key="6">
    <source>
        <dbReference type="Proteomes" id="UP000250369"/>
    </source>
</evidence>
<dbReference type="InterPro" id="IPR008928">
    <property type="entry name" value="6-hairpin_glycosidase_sf"/>
</dbReference>
<dbReference type="AlphaFoldDB" id="A0A329MQZ5"/>
<dbReference type="PANTHER" id="PTHR36845">
    <property type="entry name" value="HYDROLASE, PUTATIVE (AFU_ORTHOLOGUE AFUA_7G05090)-RELATED"/>
    <property type="match status" value="1"/>
</dbReference>
<dbReference type="SUPFAM" id="SSF48208">
    <property type="entry name" value="Six-hairpin glycosidases"/>
    <property type="match status" value="1"/>
</dbReference>
<proteinExistence type="inferred from homology"/>
<dbReference type="Gene3D" id="1.50.10.10">
    <property type="match status" value="1"/>
</dbReference>
<name>A0A329MQZ5_9BACL</name>
<evidence type="ECO:0000256" key="4">
    <source>
        <dbReference type="PIRSR" id="PIRSR610905-2"/>
    </source>
</evidence>
<organism evidence="5 6">
    <name type="scientific">Paenibacillus contaminans</name>
    <dbReference type="NCBI Taxonomy" id="450362"/>
    <lineage>
        <taxon>Bacteria</taxon>
        <taxon>Bacillati</taxon>
        <taxon>Bacillota</taxon>
        <taxon>Bacilli</taxon>
        <taxon>Bacillales</taxon>
        <taxon>Paenibacillaceae</taxon>
        <taxon>Paenibacillus</taxon>
    </lineage>
</organism>
<dbReference type="InterPro" id="IPR010905">
    <property type="entry name" value="Glyco_hydro_88"/>
</dbReference>
<protein>
    <recommendedName>
        <fullName evidence="7">Glucuronyl hydrolase</fullName>
    </recommendedName>
</protein>
<feature type="binding site" evidence="4">
    <location>
        <position position="270"/>
    </location>
    <ligand>
        <name>substrate</name>
    </ligand>
</feature>
<accession>A0A329MQZ5</accession>
<evidence type="ECO:0008006" key="7">
    <source>
        <dbReference type="Google" id="ProtNLM"/>
    </source>
</evidence>
<dbReference type="InterPro" id="IPR052369">
    <property type="entry name" value="UG_Glycosaminoglycan_Hydrolase"/>
</dbReference>
<dbReference type="Proteomes" id="UP000250369">
    <property type="component" value="Unassembled WGS sequence"/>
</dbReference>
<feature type="active site" description="Nucleophile" evidence="3">
    <location>
        <position position="117"/>
    </location>
</feature>